<evidence type="ECO:0000256" key="1">
    <source>
        <dbReference type="SAM" id="MobiDB-lite"/>
    </source>
</evidence>
<feature type="compositionally biased region" description="Low complexity" evidence="1">
    <location>
        <begin position="401"/>
        <end position="410"/>
    </location>
</feature>
<dbReference type="InterPro" id="IPR027417">
    <property type="entry name" value="P-loop_NTPase"/>
</dbReference>
<evidence type="ECO:0008006" key="4">
    <source>
        <dbReference type="Google" id="ProtNLM"/>
    </source>
</evidence>
<feature type="region of interest" description="Disordered" evidence="1">
    <location>
        <begin position="386"/>
        <end position="417"/>
    </location>
</feature>
<comment type="caution">
    <text evidence="2">The sequence shown here is derived from an EMBL/GenBank/DDBJ whole genome shotgun (WGS) entry which is preliminary data.</text>
</comment>
<evidence type="ECO:0000313" key="3">
    <source>
        <dbReference type="Proteomes" id="UP000548632"/>
    </source>
</evidence>
<sequence length="515" mass="55905">MAPTPDCLTRLQLKQDPFAADAGDVFIYTDTLLESLREMVLNALAEPNSIVLLSGAAGSGRSVQLMQILSILPTSFDLIAFRGRRNTTFAAVELTIRNHLLTLGIDAPESSLRELLGNPNQPPVNRLIAIDDAHLLGADIIRQLLRLRSDIITAVKTAPSLLLVGTSASAHQYTNALEPDDVNNFKRIQIRSFNLEQTRSYLIHRLRMSGCDTPDAWLKPMEVAQLFQRSEGLPAAINTLATEWLIRLCRNLEKAAAGVTPAELLTADEVTAADSRTTAARSPTAPDGLDEKETPARGVAFWRQRWFVPVLTGLGMAAVLVLLGQQLGKSPQTGFTIAMTTPNYTIAQSAPQGSATDALAQVLTDAQGQVQDQDLKQQIATALAQLQRDSKSPQNLENDRPTSPAATPIATNPPPVATEAQITQPDVAWLAQQDSAAFAIQLLTAMEIQIVKDYIAQHQLKDVRIIPTRNRFIAIVGSFPDRTAAATAASRLPLAVLSQGHWVRRIGDIQAEARQ</sequence>
<dbReference type="Gene3D" id="3.30.70.1070">
    <property type="entry name" value="Sporulation related repeat"/>
    <property type="match status" value="1"/>
</dbReference>
<protein>
    <recommendedName>
        <fullName evidence="4">SPOR domain-containing protein</fullName>
    </recommendedName>
</protein>
<evidence type="ECO:0000313" key="2">
    <source>
        <dbReference type="EMBL" id="MBB1125085.1"/>
    </source>
</evidence>
<dbReference type="PANTHER" id="PTHR35894:SF1">
    <property type="entry name" value="PHOSPHORIBULOKINASE _ URIDINE KINASE FAMILY"/>
    <property type="match status" value="1"/>
</dbReference>
<dbReference type="SUPFAM" id="SSF52540">
    <property type="entry name" value="P-loop containing nucleoside triphosphate hydrolases"/>
    <property type="match status" value="1"/>
</dbReference>
<dbReference type="RefSeq" id="WP_182582196.1">
    <property type="nucleotide sequence ID" value="NZ_JABVCQ010000004.1"/>
</dbReference>
<dbReference type="InterPro" id="IPR052026">
    <property type="entry name" value="ExeA_AAA_ATPase_DNA-bind"/>
</dbReference>
<dbReference type="AlphaFoldDB" id="A0A839H4U8"/>
<reference evidence="2 3" key="1">
    <citation type="journal article" date="2020" name="Arch. Microbiol.">
        <title>The genome sequence of the giant phototrophic gammaproteobacterium Thiospirillum jenense gives insight into its physiological properties and phylogenetic relationships.</title>
        <authorList>
            <person name="Imhoff J.F."/>
            <person name="Meyer T.E."/>
            <person name="Kyndt J.A."/>
        </authorList>
    </citation>
    <scope>NUCLEOTIDE SEQUENCE [LARGE SCALE GENOMIC DNA]</scope>
    <source>
        <strain evidence="2 3">DSM 216</strain>
    </source>
</reference>
<dbReference type="Proteomes" id="UP000548632">
    <property type="component" value="Unassembled WGS sequence"/>
</dbReference>
<keyword evidence="3" id="KW-1185">Reference proteome</keyword>
<proteinExistence type="predicted"/>
<dbReference type="EMBL" id="JABVCQ010000004">
    <property type="protein sequence ID" value="MBB1125085.1"/>
    <property type="molecule type" value="Genomic_DNA"/>
</dbReference>
<gene>
    <name evidence="2" type="ORF">HUK38_02430</name>
</gene>
<name>A0A839H4U8_9GAMM</name>
<accession>A0A839H4U8</accession>
<dbReference type="PANTHER" id="PTHR35894">
    <property type="entry name" value="GENERAL SECRETION PATHWAY PROTEIN A-RELATED"/>
    <property type="match status" value="1"/>
</dbReference>
<dbReference type="InterPro" id="IPR036680">
    <property type="entry name" value="SPOR-like_sf"/>
</dbReference>
<organism evidence="2 3">
    <name type="scientific">Thiospirillum jenense</name>
    <dbReference type="NCBI Taxonomy" id="1653858"/>
    <lineage>
        <taxon>Bacteria</taxon>
        <taxon>Pseudomonadati</taxon>
        <taxon>Pseudomonadota</taxon>
        <taxon>Gammaproteobacteria</taxon>
        <taxon>Chromatiales</taxon>
        <taxon>Chromatiaceae</taxon>
        <taxon>Thiospirillum</taxon>
    </lineage>
</organism>
<dbReference type="GO" id="GO:0042834">
    <property type="term" value="F:peptidoglycan binding"/>
    <property type="evidence" value="ECO:0007669"/>
    <property type="project" value="InterPro"/>
</dbReference>